<gene>
    <name evidence="6" type="ORF">SAMN06265173_10399</name>
</gene>
<dbReference type="PANTHER" id="PTHR30537">
    <property type="entry name" value="HTH-TYPE TRANSCRIPTIONAL REGULATOR"/>
    <property type="match status" value="1"/>
</dbReference>
<dbReference type="InterPro" id="IPR036388">
    <property type="entry name" value="WH-like_DNA-bd_sf"/>
</dbReference>
<protein>
    <submittedName>
        <fullName evidence="6">Transcriptional regulator, LysR family</fullName>
    </submittedName>
</protein>
<keyword evidence="3" id="KW-0238">DNA-binding</keyword>
<dbReference type="SUPFAM" id="SSF53850">
    <property type="entry name" value="Periplasmic binding protein-like II"/>
    <property type="match status" value="1"/>
</dbReference>
<reference evidence="6 7" key="1">
    <citation type="submission" date="2017-05" db="EMBL/GenBank/DDBJ databases">
        <authorList>
            <person name="Varghese N."/>
            <person name="Submissions S."/>
        </authorList>
    </citation>
    <scope>NUCLEOTIDE SEQUENCE [LARGE SCALE GENOMIC DNA]</scope>
    <source>
        <strain evidence="6 7">DSM 29506</strain>
    </source>
</reference>
<evidence type="ECO:0000313" key="7">
    <source>
        <dbReference type="Proteomes" id="UP000316030"/>
    </source>
</evidence>
<keyword evidence="7" id="KW-1185">Reference proteome</keyword>
<dbReference type="GO" id="GO:0006351">
    <property type="term" value="P:DNA-templated transcription"/>
    <property type="evidence" value="ECO:0007669"/>
    <property type="project" value="TreeGrafter"/>
</dbReference>
<evidence type="ECO:0000256" key="2">
    <source>
        <dbReference type="ARBA" id="ARBA00023015"/>
    </source>
</evidence>
<name>A0A521BJY9_9RHOB</name>
<dbReference type="InterPro" id="IPR058163">
    <property type="entry name" value="LysR-type_TF_proteobact-type"/>
</dbReference>
<dbReference type="Gene3D" id="3.40.190.10">
    <property type="entry name" value="Periplasmic binding protein-like II"/>
    <property type="match status" value="2"/>
</dbReference>
<keyword evidence="4" id="KW-0804">Transcription</keyword>
<dbReference type="AlphaFoldDB" id="A0A521BJY9"/>
<evidence type="ECO:0000313" key="6">
    <source>
        <dbReference type="EMBL" id="SMO47409.1"/>
    </source>
</evidence>
<sequence>MPVAPPFPRLPSLNALRAFEAAARLGGFAQAAQELQVTPGAISAQVKLLEDDLGAPLFERSARGVRLTSLGARALPGFIAAFDGMSEAMRHLRQEATPGRVHIATLPALAQLWLAPRLPGLRAALPDMEISITALETPPNLKRVPFDLCLFYANHNGATPLCDDHILPVCTPELAHHLHHPRDLATATCLTDATWAGDWEIWAERALPDHAFTPRGPVFSLYALAVQEALAGAGVLIARRALVAPHLDSGALVAPFATSAPAPAPIAAWSLPGSISSPTAIALDRALRRSAAEPTKST</sequence>
<dbReference type="EMBL" id="FXTO01000003">
    <property type="protein sequence ID" value="SMO47409.1"/>
    <property type="molecule type" value="Genomic_DNA"/>
</dbReference>
<dbReference type="OrthoDB" id="9813056at2"/>
<dbReference type="PRINTS" id="PR00039">
    <property type="entry name" value="HTHLYSR"/>
</dbReference>
<evidence type="ECO:0000259" key="5">
    <source>
        <dbReference type="PROSITE" id="PS50931"/>
    </source>
</evidence>
<dbReference type="Proteomes" id="UP000316030">
    <property type="component" value="Unassembled WGS sequence"/>
</dbReference>
<evidence type="ECO:0000256" key="4">
    <source>
        <dbReference type="ARBA" id="ARBA00023163"/>
    </source>
</evidence>
<dbReference type="RefSeq" id="WP_142492142.1">
    <property type="nucleotide sequence ID" value="NZ_FXTO01000003.1"/>
</dbReference>
<dbReference type="PROSITE" id="PS50931">
    <property type="entry name" value="HTH_LYSR"/>
    <property type="match status" value="1"/>
</dbReference>
<accession>A0A521BJY9</accession>
<dbReference type="Pfam" id="PF03466">
    <property type="entry name" value="LysR_substrate"/>
    <property type="match status" value="1"/>
</dbReference>
<dbReference type="Pfam" id="PF00126">
    <property type="entry name" value="HTH_1"/>
    <property type="match status" value="1"/>
</dbReference>
<dbReference type="InterPro" id="IPR036390">
    <property type="entry name" value="WH_DNA-bd_sf"/>
</dbReference>
<organism evidence="6 7">
    <name type="scientific">Thalassovita litoralis</name>
    <dbReference type="NCBI Taxonomy" id="1010611"/>
    <lineage>
        <taxon>Bacteria</taxon>
        <taxon>Pseudomonadati</taxon>
        <taxon>Pseudomonadota</taxon>
        <taxon>Alphaproteobacteria</taxon>
        <taxon>Rhodobacterales</taxon>
        <taxon>Roseobacteraceae</taxon>
        <taxon>Thalassovita</taxon>
    </lineage>
</organism>
<dbReference type="Gene3D" id="1.10.10.10">
    <property type="entry name" value="Winged helix-like DNA-binding domain superfamily/Winged helix DNA-binding domain"/>
    <property type="match status" value="1"/>
</dbReference>
<dbReference type="GO" id="GO:0043565">
    <property type="term" value="F:sequence-specific DNA binding"/>
    <property type="evidence" value="ECO:0007669"/>
    <property type="project" value="TreeGrafter"/>
</dbReference>
<evidence type="ECO:0000256" key="1">
    <source>
        <dbReference type="ARBA" id="ARBA00009437"/>
    </source>
</evidence>
<dbReference type="InterPro" id="IPR005119">
    <property type="entry name" value="LysR_subst-bd"/>
</dbReference>
<dbReference type="InterPro" id="IPR000847">
    <property type="entry name" value="LysR_HTH_N"/>
</dbReference>
<comment type="similarity">
    <text evidence="1">Belongs to the LysR transcriptional regulatory family.</text>
</comment>
<evidence type="ECO:0000256" key="3">
    <source>
        <dbReference type="ARBA" id="ARBA00023125"/>
    </source>
</evidence>
<dbReference type="GO" id="GO:0003700">
    <property type="term" value="F:DNA-binding transcription factor activity"/>
    <property type="evidence" value="ECO:0007669"/>
    <property type="project" value="InterPro"/>
</dbReference>
<keyword evidence="2" id="KW-0805">Transcription regulation</keyword>
<feature type="domain" description="HTH lysR-type" evidence="5">
    <location>
        <begin position="11"/>
        <end position="68"/>
    </location>
</feature>
<dbReference type="PANTHER" id="PTHR30537:SF26">
    <property type="entry name" value="GLYCINE CLEAVAGE SYSTEM TRANSCRIPTIONAL ACTIVATOR"/>
    <property type="match status" value="1"/>
</dbReference>
<dbReference type="SUPFAM" id="SSF46785">
    <property type="entry name" value="Winged helix' DNA-binding domain"/>
    <property type="match status" value="1"/>
</dbReference>
<proteinExistence type="inferred from homology"/>